<evidence type="ECO:0000256" key="8">
    <source>
        <dbReference type="ARBA" id="ARBA00023136"/>
    </source>
</evidence>
<sequence length="318" mass="34702">MIFFKLTIGYILDLIFGDPAWLYHPIRLIGKMIAAGEKMTRRLFPKTGGGQVAAGGVMAAGVVLLSFFIPWGILWLCEKVHTGLAFVVETFWIYEILAGRCLQTEARKVMAALKKGDIKKSRKLLSYLVGRDTKQLDEGEIIKATVETVAENTTDGVIAPLIFIAIGGAPLGFAYKAINTMDSMTGYKNKQYFFFGRIPARLDDAANFIPARIAGVLMIVAAALCGYSGRGAARIFFRDRNRHLSPNSAQTESACAGALGLCLGGTHDYFGKPVVKPTIGDGEREPEPAHIQDACLLMMCTSFLAVFILNFGKFIIMN</sequence>
<comment type="similarity">
    <text evidence="3 9">Belongs to the CobD/CbiB family.</text>
</comment>
<dbReference type="PANTHER" id="PTHR34308:SF1">
    <property type="entry name" value="COBALAMIN BIOSYNTHESIS PROTEIN CBIB"/>
    <property type="match status" value="1"/>
</dbReference>
<evidence type="ECO:0000256" key="9">
    <source>
        <dbReference type="HAMAP-Rule" id="MF_00024"/>
    </source>
</evidence>
<dbReference type="RefSeq" id="WP_183776124.1">
    <property type="nucleotide sequence ID" value="NZ_CAWVEG010000161.1"/>
</dbReference>
<feature type="transmembrane region" description="Helical" evidence="9">
    <location>
        <begin position="80"/>
        <end position="98"/>
    </location>
</feature>
<evidence type="ECO:0000256" key="2">
    <source>
        <dbReference type="ARBA" id="ARBA00004953"/>
    </source>
</evidence>
<keyword evidence="8 9" id="KW-0472">Membrane</keyword>
<dbReference type="GO" id="GO:0016874">
    <property type="term" value="F:ligase activity"/>
    <property type="evidence" value="ECO:0007669"/>
    <property type="project" value="UniProtKB-KW"/>
</dbReference>
<dbReference type="EMBL" id="JACHFW010000016">
    <property type="protein sequence ID" value="MBB5265932.1"/>
    <property type="molecule type" value="Genomic_DNA"/>
</dbReference>
<dbReference type="InterPro" id="IPR004485">
    <property type="entry name" value="Cobalamin_biosynth_CobD/CbiB"/>
</dbReference>
<keyword evidence="11" id="KW-1185">Reference proteome</keyword>
<comment type="function">
    <text evidence="9">Converts cobyric acid to cobinamide by the addition of aminopropanol on the F carboxylic group.</text>
</comment>
<dbReference type="NCBIfam" id="TIGR00380">
    <property type="entry name" value="cobal_cbiB"/>
    <property type="match status" value="1"/>
</dbReference>
<evidence type="ECO:0000256" key="4">
    <source>
        <dbReference type="ARBA" id="ARBA00022475"/>
    </source>
</evidence>
<evidence type="ECO:0000256" key="5">
    <source>
        <dbReference type="ARBA" id="ARBA00022573"/>
    </source>
</evidence>
<dbReference type="GO" id="GO:0009236">
    <property type="term" value="P:cobalamin biosynthetic process"/>
    <property type="evidence" value="ECO:0007669"/>
    <property type="project" value="UniProtKB-UniRule"/>
</dbReference>
<dbReference type="UniPathway" id="UPA00148"/>
<gene>
    <name evidence="9" type="primary">cobD</name>
    <name evidence="10" type="ORF">HNP82_003083</name>
</gene>
<feature type="transmembrane region" description="Helical" evidence="9">
    <location>
        <begin position="209"/>
        <end position="229"/>
    </location>
</feature>
<dbReference type="GO" id="GO:0048472">
    <property type="term" value="F:threonine-phosphate decarboxylase activity"/>
    <property type="evidence" value="ECO:0007669"/>
    <property type="project" value="InterPro"/>
</dbReference>
<keyword evidence="10" id="KW-0436">Ligase</keyword>
<evidence type="ECO:0000313" key="10">
    <source>
        <dbReference type="EMBL" id="MBB5265932.1"/>
    </source>
</evidence>
<keyword evidence="6 9" id="KW-0812">Transmembrane</keyword>
<organism evidence="10 11">
    <name type="scientific">Catenibacillus scindens</name>
    <dbReference type="NCBI Taxonomy" id="673271"/>
    <lineage>
        <taxon>Bacteria</taxon>
        <taxon>Bacillati</taxon>
        <taxon>Bacillota</taxon>
        <taxon>Clostridia</taxon>
        <taxon>Lachnospirales</taxon>
        <taxon>Lachnospiraceae</taxon>
        <taxon>Catenibacillus</taxon>
    </lineage>
</organism>
<evidence type="ECO:0000313" key="11">
    <source>
        <dbReference type="Proteomes" id="UP000543642"/>
    </source>
</evidence>
<dbReference type="GO" id="GO:0005886">
    <property type="term" value="C:plasma membrane"/>
    <property type="evidence" value="ECO:0007669"/>
    <property type="project" value="UniProtKB-SubCell"/>
</dbReference>
<keyword evidence="7 9" id="KW-1133">Transmembrane helix</keyword>
<dbReference type="Proteomes" id="UP000543642">
    <property type="component" value="Unassembled WGS sequence"/>
</dbReference>
<keyword evidence="4 9" id="KW-1003">Cell membrane</keyword>
<comment type="caution">
    <text evidence="10">The sequence shown here is derived from an EMBL/GenBank/DDBJ whole genome shotgun (WGS) entry which is preliminary data.</text>
</comment>
<evidence type="ECO:0000256" key="3">
    <source>
        <dbReference type="ARBA" id="ARBA00006263"/>
    </source>
</evidence>
<comment type="pathway">
    <text evidence="2 9">Cofactor biosynthesis; adenosylcobalamin biosynthesis.</text>
</comment>
<dbReference type="AlphaFoldDB" id="A0A7W8HDZ7"/>
<dbReference type="GO" id="GO:0015420">
    <property type="term" value="F:ABC-type vitamin B12 transporter activity"/>
    <property type="evidence" value="ECO:0007669"/>
    <property type="project" value="UniProtKB-UniRule"/>
</dbReference>
<feature type="transmembrane region" description="Helical" evidence="9">
    <location>
        <begin position="52"/>
        <end position="74"/>
    </location>
</feature>
<feature type="transmembrane region" description="Helical" evidence="9">
    <location>
        <begin position="157"/>
        <end position="178"/>
    </location>
</feature>
<proteinExistence type="inferred from homology"/>
<name>A0A7W8HDZ7_9FIRM</name>
<dbReference type="HAMAP" id="MF_00024">
    <property type="entry name" value="CobD_CbiB"/>
    <property type="match status" value="1"/>
</dbReference>
<keyword evidence="5 9" id="KW-0169">Cobalamin biosynthesis</keyword>
<evidence type="ECO:0000256" key="1">
    <source>
        <dbReference type="ARBA" id="ARBA00004651"/>
    </source>
</evidence>
<reference evidence="10 11" key="1">
    <citation type="submission" date="2020-08" db="EMBL/GenBank/DDBJ databases">
        <title>Genomic Encyclopedia of Type Strains, Phase IV (KMG-IV): sequencing the most valuable type-strain genomes for metagenomic binning, comparative biology and taxonomic classification.</title>
        <authorList>
            <person name="Goeker M."/>
        </authorList>
    </citation>
    <scope>NUCLEOTIDE SEQUENCE [LARGE SCALE GENOMIC DNA]</scope>
    <source>
        <strain evidence="10 11">DSM 106146</strain>
    </source>
</reference>
<evidence type="ECO:0000256" key="7">
    <source>
        <dbReference type="ARBA" id="ARBA00022989"/>
    </source>
</evidence>
<dbReference type="PANTHER" id="PTHR34308">
    <property type="entry name" value="COBALAMIN BIOSYNTHESIS PROTEIN CBIB"/>
    <property type="match status" value="1"/>
</dbReference>
<comment type="subcellular location">
    <subcellularLocation>
        <location evidence="1 9">Cell membrane</location>
        <topology evidence="1 9">Multi-pass membrane protein</topology>
    </subcellularLocation>
</comment>
<protein>
    <recommendedName>
        <fullName evidence="9">Cobalamin biosynthesis protein CobD</fullName>
    </recommendedName>
</protein>
<dbReference type="Pfam" id="PF03186">
    <property type="entry name" value="CobD_Cbib"/>
    <property type="match status" value="1"/>
</dbReference>
<feature type="transmembrane region" description="Helical" evidence="9">
    <location>
        <begin position="294"/>
        <end position="316"/>
    </location>
</feature>
<evidence type="ECO:0000256" key="6">
    <source>
        <dbReference type="ARBA" id="ARBA00022692"/>
    </source>
</evidence>
<accession>A0A7W8HDZ7</accession>